<accession>A0A835IEJ6</accession>
<evidence type="ECO:0000313" key="2">
    <source>
        <dbReference type="EMBL" id="KAF9614323.1"/>
    </source>
</evidence>
<keyword evidence="3" id="KW-1185">Reference proteome</keyword>
<feature type="compositionally biased region" description="Polar residues" evidence="1">
    <location>
        <begin position="66"/>
        <end position="85"/>
    </location>
</feature>
<reference evidence="2 3" key="1">
    <citation type="submission" date="2020-10" db="EMBL/GenBank/DDBJ databases">
        <title>The Coptis chinensis genome and diversification of protoberbering-type alkaloids.</title>
        <authorList>
            <person name="Wang B."/>
            <person name="Shu S."/>
            <person name="Song C."/>
            <person name="Liu Y."/>
        </authorList>
    </citation>
    <scope>NUCLEOTIDE SEQUENCE [LARGE SCALE GENOMIC DNA]</scope>
    <source>
        <strain evidence="2">HL-2020</strain>
        <tissue evidence="2">Leaf</tissue>
    </source>
</reference>
<feature type="region of interest" description="Disordered" evidence="1">
    <location>
        <begin position="1"/>
        <end position="113"/>
    </location>
</feature>
<evidence type="ECO:0000313" key="3">
    <source>
        <dbReference type="Proteomes" id="UP000631114"/>
    </source>
</evidence>
<organism evidence="2 3">
    <name type="scientific">Coptis chinensis</name>
    <dbReference type="NCBI Taxonomy" id="261450"/>
    <lineage>
        <taxon>Eukaryota</taxon>
        <taxon>Viridiplantae</taxon>
        <taxon>Streptophyta</taxon>
        <taxon>Embryophyta</taxon>
        <taxon>Tracheophyta</taxon>
        <taxon>Spermatophyta</taxon>
        <taxon>Magnoliopsida</taxon>
        <taxon>Ranunculales</taxon>
        <taxon>Ranunculaceae</taxon>
        <taxon>Coptidoideae</taxon>
        <taxon>Coptis</taxon>
    </lineage>
</organism>
<comment type="caution">
    <text evidence="2">The sequence shown here is derived from an EMBL/GenBank/DDBJ whole genome shotgun (WGS) entry which is preliminary data.</text>
</comment>
<proteinExistence type="predicted"/>
<dbReference type="AlphaFoldDB" id="A0A835IEJ6"/>
<feature type="compositionally biased region" description="Low complexity" evidence="1">
    <location>
        <begin position="51"/>
        <end position="61"/>
    </location>
</feature>
<dbReference type="EMBL" id="JADFTS010000003">
    <property type="protein sequence ID" value="KAF9614323.1"/>
    <property type="molecule type" value="Genomic_DNA"/>
</dbReference>
<protein>
    <submittedName>
        <fullName evidence="2">Uncharacterized protein</fullName>
    </submittedName>
</protein>
<gene>
    <name evidence="2" type="ORF">IFM89_018076</name>
</gene>
<feature type="compositionally biased region" description="Polar residues" evidence="1">
    <location>
        <begin position="24"/>
        <end position="40"/>
    </location>
</feature>
<name>A0A835IEJ6_9MAGN</name>
<sequence length="181" mass="20509">MQIQMENAADQLAYKSSPEGSPRSHITIQDLNGTPSSQVSVKAKRNKVDKSGSSQSRKSLSAGKKSPSNPNHDSSARSSTGQYMDSKNGKRRNSFGSTKPGHVDQDQRDNSSSKTQNLYFYPLNVGFFWNRKFFAHKKNDSIVSLAFLRNDYCIMHGHSNLELLISRFFFPRWIQLEKAMR</sequence>
<evidence type="ECO:0000256" key="1">
    <source>
        <dbReference type="SAM" id="MobiDB-lite"/>
    </source>
</evidence>
<feature type="compositionally biased region" description="Basic and acidic residues" evidence="1">
    <location>
        <begin position="101"/>
        <end position="111"/>
    </location>
</feature>
<dbReference type="Proteomes" id="UP000631114">
    <property type="component" value="Unassembled WGS sequence"/>
</dbReference>